<comment type="caution">
    <text evidence="1">The sequence shown here is derived from an EMBL/GenBank/DDBJ whole genome shotgun (WGS) entry which is preliminary data.</text>
</comment>
<keyword evidence="2" id="KW-1185">Reference proteome</keyword>
<organism evidence="1 2">
    <name type="scientific">Catenuloplanes nepalensis</name>
    <dbReference type="NCBI Taxonomy" id="587533"/>
    <lineage>
        <taxon>Bacteria</taxon>
        <taxon>Bacillati</taxon>
        <taxon>Actinomycetota</taxon>
        <taxon>Actinomycetes</taxon>
        <taxon>Micromonosporales</taxon>
        <taxon>Micromonosporaceae</taxon>
        <taxon>Catenuloplanes</taxon>
    </lineage>
</organism>
<dbReference type="RefSeq" id="WP_306829298.1">
    <property type="nucleotide sequence ID" value="NZ_JAUSRA010000001.1"/>
</dbReference>
<dbReference type="EMBL" id="JAUSRA010000001">
    <property type="protein sequence ID" value="MDP9794164.1"/>
    <property type="molecule type" value="Genomic_DNA"/>
</dbReference>
<evidence type="ECO:0000313" key="2">
    <source>
        <dbReference type="Proteomes" id="UP001240984"/>
    </source>
</evidence>
<reference evidence="1 2" key="1">
    <citation type="submission" date="2023-07" db="EMBL/GenBank/DDBJ databases">
        <title>Sequencing the genomes of 1000 actinobacteria strains.</title>
        <authorList>
            <person name="Klenk H.-P."/>
        </authorList>
    </citation>
    <scope>NUCLEOTIDE SEQUENCE [LARGE SCALE GENOMIC DNA]</scope>
    <source>
        <strain evidence="1 2">DSM 44710</strain>
    </source>
</reference>
<dbReference type="Proteomes" id="UP001240984">
    <property type="component" value="Unassembled WGS sequence"/>
</dbReference>
<gene>
    <name evidence="1" type="ORF">J2S43_002676</name>
</gene>
<proteinExistence type="predicted"/>
<evidence type="ECO:0008006" key="3">
    <source>
        <dbReference type="Google" id="ProtNLM"/>
    </source>
</evidence>
<sequence>MAAAVGWDPAHPDGDRLLLGAEIALTTVLGLAMLRVSTPLEPLASAGQNDLATPFHALLHAVMTRDNG</sequence>
<name>A0ABT9MS02_9ACTN</name>
<evidence type="ECO:0000313" key="1">
    <source>
        <dbReference type="EMBL" id="MDP9794164.1"/>
    </source>
</evidence>
<protein>
    <recommendedName>
        <fullName evidence="3">TetR family transcriptional regulator</fullName>
    </recommendedName>
</protein>
<dbReference type="Gene3D" id="1.10.357.10">
    <property type="entry name" value="Tetracycline Repressor, domain 2"/>
    <property type="match status" value="1"/>
</dbReference>
<accession>A0ABT9MS02</accession>